<dbReference type="EMBL" id="CATOUU010000830">
    <property type="protein sequence ID" value="CAI9951942.1"/>
    <property type="molecule type" value="Genomic_DNA"/>
</dbReference>
<comment type="caution">
    <text evidence="5">The sequence shown here is derived from an EMBL/GenBank/DDBJ whole genome shotgun (WGS) entry which is preliminary data.</text>
</comment>
<reference evidence="5" key="1">
    <citation type="submission" date="2023-06" db="EMBL/GenBank/DDBJ databases">
        <authorList>
            <person name="Kurt Z."/>
        </authorList>
    </citation>
    <scope>NUCLEOTIDE SEQUENCE</scope>
</reference>
<keyword evidence="2" id="KW-1133">Transmembrane helix</keyword>
<evidence type="ECO:0000313" key="8">
    <source>
        <dbReference type="Proteomes" id="UP001642409"/>
    </source>
</evidence>
<evidence type="ECO:0000259" key="3">
    <source>
        <dbReference type="Pfam" id="PF00746"/>
    </source>
</evidence>
<dbReference type="AlphaFoldDB" id="A0AA86UI04"/>
<keyword evidence="1" id="KW-0964">Secreted</keyword>
<reference evidence="6 8" key="2">
    <citation type="submission" date="2024-07" db="EMBL/GenBank/DDBJ databases">
        <authorList>
            <person name="Akdeniz Z."/>
        </authorList>
    </citation>
    <scope>NUCLEOTIDE SEQUENCE [LARGE SCALE GENOMIC DNA]</scope>
</reference>
<dbReference type="EMBL" id="CATOUU010000757">
    <property type="protein sequence ID" value="CAI9946171.1"/>
    <property type="molecule type" value="Genomic_DNA"/>
</dbReference>
<dbReference type="EMBL" id="CAXDID020000423">
    <property type="protein sequence ID" value="CAL6089963.1"/>
    <property type="molecule type" value="Genomic_DNA"/>
</dbReference>
<keyword evidence="2" id="KW-0472">Membrane</keyword>
<dbReference type="Proteomes" id="UP001642409">
    <property type="component" value="Unassembled WGS sequence"/>
</dbReference>
<feature type="domain" description="Gram-positive cocci surface proteins LPxTG" evidence="3">
    <location>
        <begin position="37"/>
        <end position="63"/>
    </location>
</feature>
<name>A0AA86UI04_9EUKA</name>
<evidence type="ECO:0000256" key="1">
    <source>
        <dbReference type="ARBA" id="ARBA00022525"/>
    </source>
</evidence>
<organism evidence="5">
    <name type="scientific">Hexamita inflata</name>
    <dbReference type="NCBI Taxonomy" id="28002"/>
    <lineage>
        <taxon>Eukaryota</taxon>
        <taxon>Metamonada</taxon>
        <taxon>Diplomonadida</taxon>
        <taxon>Hexamitidae</taxon>
        <taxon>Hexamitinae</taxon>
        <taxon>Hexamita</taxon>
    </lineage>
</organism>
<evidence type="ECO:0000313" key="4">
    <source>
        <dbReference type="EMBL" id="CAI9946171.1"/>
    </source>
</evidence>
<keyword evidence="8" id="KW-1185">Reference proteome</keyword>
<evidence type="ECO:0000313" key="7">
    <source>
        <dbReference type="EMBL" id="CAL6094688.1"/>
    </source>
</evidence>
<gene>
    <name evidence="4" type="ORF">HINF_LOCUS33816</name>
    <name evidence="5" type="ORF">HINF_LOCUS39587</name>
    <name evidence="6" type="ORF">HINF_LOCUS65083</name>
    <name evidence="7" type="ORF">HINF_LOCUS67588</name>
</gene>
<proteinExistence type="predicted"/>
<dbReference type="InterPro" id="IPR019931">
    <property type="entry name" value="LPXTG_anchor"/>
</dbReference>
<evidence type="ECO:0000313" key="5">
    <source>
        <dbReference type="EMBL" id="CAI9951942.1"/>
    </source>
</evidence>
<keyword evidence="2" id="KW-0812">Transmembrane</keyword>
<accession>A0AA86UI04</accession>
<protein>
    <submittedName>
        <fullName evidence="5">Gram-positive LPXTG cell wall anchor</fullName>
    </submittedName>
    <submittedName>
        <fullName evidence="6">Gram-positive_LPXTG cell wall anchor</fullName>
    </submittedName>
</protein>
<evidence type="ECO:0000313" key="6">
    <source>
        <dbReference type="EMBL" id="CAL6089963.1"/>
    </source>
</evidence>
<dbReference type="Pfam" id="PF00746">
    <property type="entry name" value="Gram_pos_anchor"/>
    <property type="match status" value="1"/>
</dbReference>
<dbReference type="EMBL" id="CAXDID020000469">
    <property type="protein sequence ID" value="CAL6094688.1"/>
    <property type="molecule type" value="Genomic_DNA"/>
</dbReference>
<evidence type="ECO:0000256" key="2">
    <source>
        <dbReference type="SAM" id="Phobius"/>
    </source>
</evidence>
<feature type="transmembrane region" description="Helical" evidence="2">
    <location>
        <begin position="12"/>
        <end position="34"/>
    </location>
</feature>
<feature type="transmembrane region" description="Helical" evidence="2">
    <location>
        <begin position="46"/>
        <end position="67"/>
    </location>
</feature>
<sequence length="70" mass="7261">MFDSSSNESSFFTSAGLTAALASSFFGGFALFTSFWTGSSSNESSFFTSAGLTAALASSFFGVLEVFTSF</sequence>